<keyword evidence="3" id="KW-1185">Reference proteome</keyword>
<evidence type="ECO:0000313" key="3">
    <source>
        <dbReference type="Proteomes" id="UP001162483"/>
    </source>
</evidence>
<sequence length="65" mass="6831">MRCFSGIPSITYLVLRSRDVPSAVSPAMSSGGCRHVSSGFRPLRASGHTGDGAEGNLKITKSDNH</sequence>
<proteinExistence type="predicted"/>
<reference evidence="2" key="1">
    <citation type="submission" date="2023-05" db="EMBL/GenBank/DDBJ databases">
        <authorList>
            <person name="Stuckert A."/>
        </authorList>
    </citation>
    <scope>NUCLEOTIDE SEQUENCE</scope>
</reference>
<gene>
    <name evidence="2" type="ORF">SPARVUS_LOCUS1071043</name>
</gene>
<name>A0ABN9AMJ0_9NEOB</name>
<evidence type="ECO:0000313" key="2">
    <source>
        <dbReference type="EMBL" id="CAI9536669.1"/>
    </source>
</evidence>
<protein>
    <submittedName>
        <fullName evidence="2">Uncharacterized protein</fullName>
    </submittedName>
</protein>
<dbReference type="Proteomes" id="UP001162483">
    <property type="component" value="Unassembled WGS sequence"/>
</dbReference>
<feature type="region of interest" description="Disordered" evidence="1">
    <location>
        <begin position="38"/>
        <end position="65"/>
    </location>
</feature>
<dbReference type="EMBL" id="CATNWA010000366">
    <property type="protein sequence ID" value="CAI9536669.1"/>
    <property type="molecule type" value="Genomic_DNA"/>
</dbReference>
<dbReference type="PROSITE" id="PS51257">
    <property type="entry name" value="PROKAR_LIPOPROTEIN"/>
    <property type="match status" value="1"/>
</dbReference>
<accession>A0ABN9AMJ0</accession>
<organism evidence="2 3">
    <name type="scientific">Staurois parvus</name>
    <dbReference type="NCBI Taxonomy" id="386267"/>
    <lineage>
        <taxon>Eukaryota</taxon>
        <taxon>Metazoa</taxon>
        <taxon>Chordata</taxon>
        <taxon>Craniata</taxon>
        <taxon>Vertebrata</taxon>
        <taxon>Euteleostomi</taxon>
        <taxon>Amphibia</taxon>
        <taxon>Batrachia</taxon>
        <taxon>Anura</taxon>
        <taxon>Neobatrachia</taxon>
        <taxon>Ranoidea</taxon>
        <taxon>Ranidae</taxon>
        <taxon>Staurois</taxon>
    </lineage>
</organism>
<comment type="caution">
    <text evidence="2">The sequence shown here is derived from an EMBL/GenBank/DDBJ whole genome shotgun (WGS) entry which is preliminary data.</text>
</comment>
<evidence type="ECO:0000256" key="1">
    <source>
        <dbReference type="SAM" id="MobiDB-lite"/>
    </source>
</evidence>